<accession>A0ABN7AE84</accession>
<evidence type="ECO:0000313" key="1">
    <source>
        <dbReference type="EMBL" id="BES89674.1"/>
    </source>
</evidence>
<dbReference type="Proteomes" id="UP001307889">
    <property type="component" value="Chromosome 1"/>
</dbReference>
<organism evidence="1 2">
    <name type="scientific">Nesidiocoris tenuis</name>
    <dbReference type="NCBI Taxonomy" id="355587"/>
    <lineage>
        <taxon>Eukaryota</taxon>
        <taxon>Metazoa</taxon>
        <taxon>Ecdysozoa</taxon>
        <taxon>Arthropoda</taxon>
        <taxon>Hexapoda</taxon>
        <taxon>Insecta</taxon>
        <taxon>Pterygota</taxon>
        <taxon>Neoptera</taxon>
        <taxon>Paraneoptera</taxon>
        <taxon>Hemiptera</taxon>
        <taxon>Heteroptera</taxon>
        <taxon>Panheteroptera</taxon>
        <taxon>Cimicomorpha</taxon>
        <taxon>Miridae</taxon>
        <taxon>Dicyphina</taxon>
        <taxon>Nesidiocoris</taxon>
    </lineage>
</organism>
<keyword evidence="2" id="KW-1185">Reference proteome</keyword>
<name>A0ABN7AE84_9HEMI</name>
<protein>
    <submittedName>
        <fullName evidence="1">Uncharacterized protein</fullName>
    </submittedName>
</protein>
<sequence length="100" mass="10949">MGRKKTGVLGWRRWKLCGMWWNEAPRLMRKLGGTFGQVIACSGWGGHPVGSSRQGISPVAILVVEVEAVVRQITKFMGISSYALPPDGCSVLETRLCSDE</sequence>
<evidence type="ECO:0000313" key="2">
    <source>
        <dbReference type="Proteomes" id="UP001307889"/>
    </source>
</evidence>
<proteinExistence type="predicted"/>
<dbReference type="EMBL" id="AP028909">
    <property type="protein sequence ID" value="BES89674.1"/>
    <property type="molecule type" value="Genomic_DNA"/>
</dbReference>
<gene>
    <name evidence="1" type="ORF">NTJ_02481</name>
</gene>
<reference evidence="1 2" key="1">
    <citation type="submission" date="2023-09" db="EMBL/GenBank/DDBJ databases">
        <title>Nesidiocoris tenuis whole genome shotgun sequence.</title>
        <authorList>
            <person name="Shibata T."/>
            <person name="Shimoda M."/>
            <person name="Kobayashi T."/>
            <person name="Uehara T."/>
        </authorList>
    </citation>
    <scope>NUCLEOTIDE SEQUENCE [LARGE SCALE GENOMIC DNA]</scope>
    <source>
        <strain evidence="1 2">Japan</strain>
    </source>
</reference>